<name>A0A3G1L3Y1_9CAUD</name>
<evidence type="ECO:0000313" key="2">
    <source>
        <dbReference type="Proteomes" id="UP000274731"/>
    </source>
</evidence>
<accession>A0A3G1L3Y1</accession>
<dbReference type="EMBL" id="MG450654">
    <property type="protein sequence ID" value="ATW62850.1"/>
    <property type="molecule type" value="Genomic_DNA"/>
</dbReference>
<protein>
    <submittedName>
        <fullName evidence="1">Uncharacterized protein</fullName>
    </submittedName>
</protein>
<sequence>MGLFSYVTPSYKELGPEFLGVRCQTKGLASALDSYWISPVGELFHANYSGTSDWEDASTTLKNNEPFSFGRLVPNGNRGKLSPHFFSGEVVIYPERVDQKIAWKDWPQAHLLFLNGKLHKFRISTPDKERQGEQSPRNWRP</sequence>
<dbReference type="Proteomes" id="UP000274731">
    <property type="component" value="Segment"/>
</dbReference>
<organism evidence="1 2">
    <name type="scientific">Synechococcus phage S-CBWM1</name>
    <dbReference type="NCBI Taxonomy" id="2053653"/>
    <lineage>
        <taxon>Viruses</taxon>
        <taxon>Duplodnaviria</taxon>
        <taxon>Heunggongvirae</taxon>
        <taxon>Uroviricota</taxon>
        <taxon>Caudoviricetes</taxon>
        <taxon>Aokuangvirus</taxon>
        <taxon>Aokuangvirus SCBWM1</taxon>
    </lineage>
</organism>
<proteinExistence type="predicted"/>
<keyword evidence="2" id="KW-1185">Reference proteome</keyword>
<gene>
    <name evidence="1" type="ORF">SCBWM1_gp166</name>
</gene>
<evidence type="ECO:0000313" key="1">
    <source>
        <dbReference type="EMBL" id="ATW62850.1"/>
    </source>
</evidence>
<reference evidence="1 2" key="1">
    <citation type="journal article" date="2018" name="Environ. Microbiol.">
        <title>Novel phage-host interactions and evolution as revealed by a cyanomyovirus isolated from an estuarine environment.</title>
        <authorList>
            <person name="Xu Y."/>
            <person name="Zhang R."/>
            <person name="Wang N."/>
            <person name="Cai L."/>
            <person name="Tong Y."/>
            <person name="Sun Q."/>
            <person name="Chen F."/>
            <person name="Jiao N."/>
        </authorList>
    </citation>
    <scope>NUCLEOTIDE SEQUENCE [LARGE SCALE GENOMIC DNA]</scope>
</reference>